<proteinExistence type="predicted"/>
<name>A0AAV4VZ31_CAEEX</name>
<feature type="non-terminal residue" evidence="2">
    <location>
        <position position="1"/>
    </location>
</feature>
<accession>A0AAV4VZ31</accession>
<dbReference type="AlphaFoldDB" id="A0AAV4VZ31"/>
<dbReference type="EMBL" id="BPLR01015228">
    <property type="protein sequence ID" value="GIY74520.1"/>
    <property type="molecule type" value="Genomic_DNA"/>
</dbReference>
<evidence type="ECO:0000313" key="3">
    <source>
        <dbReference type="Proteomes" id="UP001054945"/>
    </source>
</evidence>
<comment type="caution">
    <text evidence="2">The sequence shown here is derived from an EMBL/GenBank/DDBJ whole genome shotgun (WGS) entry which is preliminary data.</text>
</comment>
<organism evidence="2 3">
    <name type="scientific">Caerostris extrusa</name>
    <name type="common">Bark spider</name>
    <name type="synonym">Caerostris bankana</name>
    <dbReference type="NCBI Taxonomy" id="172846"/>
    <lineage>
        <taxon>Eukaryota</taxon>
        <taxon>Metazoa</taxon>
        <taxon>Ecdysozoa</taxon>
        <taxon>Arthropoda</taxon>
        <taxon>Chelicerata</taxon>
        <taxon>Arachnida</taxon>
        <taxon>Araneae</taxon>
        <taxon>Araneomorphae</taxon>
        <taxon>Entelegynae</taxon>
        <taxon>Araneoidea</taxon>
        <taxon>Araneidae</taxon>
        <taxon>Caerostris</taxon>
    </lineage>
</organism>
<keyword evidence="3" id="KW-1185">Reference proteome</keyword>
<reference evidence="2 3" key="1">
    <citation type="submission" date="2021-06" db="EMBL/GenBank/DDBJ databases">
        <title>Caerostris extrusa draft genome.</title>
        <authorList>
            <person name="Kono N."/>
            <person name="Arakawa K."/>
        </authorList>
    </citation>
    <scope>NUCLEOTIDE SEQUENCE [LARGE SCALE GENOMIC DNA]</scope>
</reference>
<evidence type="ECO:0000313" key="2">
    <source>
        <dbReference type="EMBL" id="GIY74520.1"/>
    </source>
</evidence>
<sequence>QWKGGGGMSSQWNNGEGNAKEFDNVRE</sequence>
<evidence type="ECO:0000256" key="1">
    <source>
        <dbReference type="SAM" id="MobiDB-lite"/>
    </source>
</evidence>
<feature type="region of interest" description="Disordered" evidence="1">
    <location>
        <begin position="1"/>
        <end position="27"/>
    </location>
</feature>
<feature type="compositionally biased region" description="Basic and acidic residues" evidence="1">
    <location>
        <begin position="18"/>
        <end position="27"/>
    </location>
</feature>
<protein>
    <submittedName>
        <fullName evidence="2">Uncharacterized protein</fullName>
    </submittedName>
</protein>
<gene>
    <name evidence="2" type="ORF">CEXT_115301</name>
</gene>
<dbReference type="Proteomes" id="UP001054945">
    <property type="component" value="Unassembled WGS sequence"/>
</dbReference>